<keyword evidence="3" id="KW-1185">Reference proteome</keyword>
<feature type="region of interest" description="Disordered" evidence="1">
    <location>
        <begin position="55"/>
        <end position="74"/>
    </location>
</feature>
<gene>
    <name evidence="2" type="ORF">CSOJ01_08276</name>
</gene>
<proteinExistence type="predicted"/>
<comment type="caution">
    <text evidence="2">The sequence shown here is derived from an EMBL/GenBank/DDBJ whole genome shotgun (WGS) entry which is preliminary data.</text>
</comment>
<evidence type="ECO:0000313" key="2">
    <source>
        <dbReference type="EMBL" id="KAF6807307.1"/>
    </source>
</evidence>
<organism evidence="2 3">
    <name type="scientific">Colletotrichum sojae</name>
    <dbReference type="NCBI Taxonomy" id="2175907"/>
    <lineage>
        <taxon>Eukaryota</taxon>
        <taxon>Fungi</taxon>
        <taxon>Dikarya</taxon>
        <taxon>Ascomycota</taxon>
        <taxon>Pezizomycotina</taxon>
        <taxon>Sordariomycetes</taxon>
        <taxon>Hypocreomycetidae</taxon>
        <taxon>Glomerellales</taxon>
        <taxon>Glomerellaceae</taxon>
        <taxon>Colletotrichum</taxon>
        <taxon>Colletotrichum orchidearum species complex</taxon>
    </lineage>
</organism>
<dbReference type="Proteomes" id="UP000652219">
    <property type="component" value="Unassembled WGS sequence"/>
</dbReference>
<name>A0A8H6J6K2_9PEZI</name>
<feature type="region of interest" description="Disordered" evidence="1">
    <location>
        <begin position="1"/>
        <end position="40"/>
    </location>
</feature>
<evidence type="ECO:0000313" key="3">
    <source>
        <dbReference type="Proteomes" id="UP000652219"/>
    </source>
</evidence>
<evidence type="ECO:0000256" key="1">
    <source>
        <dbReference type="SAM" id="MobiDB-lite"/>
    </source>
</evidence>
<reference evidence="2 3" key="1">
    <citation type="journal article" date="2020" name="Phytopathology">
        <title>Genome Sequence Resources of Colletotrichum truncatum, C. plurivorum, C. musicola, and C. sojae: Four Species Pathogenic to Soybean (Glycine max).</title>
        <authorList>
            <person name="Rogerio F."/>
            <person name="Boufleur T.R."/>
            <person name="Ciampi-Guillardi M."/>
            <person name="Sukno S.A."/>
            <person name="Thon M.R."/>
            <person name="Massola Junior N.S."/>
            <person name="Baroncelli R."/>
        </authorList>
    </citation>
    <scope>NUCLEOTIDE SEQUENCE [LARGE SCALE GENOMIC DNA]</scope>
    <source>
        <strain evidence="2 3">LFN0009</strain>
    </source>
</reference>
<accession>A0A8H6J6K2</accession>
<sequence length="74" mass="7770">MNEEMDPLSSTTDGKHRHSTSTVGAAQNRGGGVMKRPGADEGVGISLIELLEQCEGLEDDGMDESLTASQDPIP</sequence>
<dbReference type="EMBL" id="WIGN01000140">
    <property type="protein sequence ID" value="KAF6807307.1"/>
    <property type="molecule type" value="Genomic_DNA"/>
</dbReference>
<protein>
    <submittedName>
        <fullName evidence="2">Uncharacterized protein</fullName>
    </submittedName>
</protein>
<dbReference type="AlphaFoldDB" id="A0A8H6J6K2"/>